<dbReference type="Pfam" id="PF13489">
    <property type="entry name" value="Methyltransf_23"/>
    <property type="match status" value="1"/>
</dbReference>
<dbReference type="GO" id="GO:0008168">
    <property type="term" value="F:methyltransferase activity"/>
    <property type="evidence" value="ECO:0007669"/>
    <property type="project" value="UniProtKB-KW"/>
</dbReference>
<dbReference type="SUPFAM" id="SSF53335">
    <property type="entry name" value="S-adenosyl-L-methionine-dependent methyltransferases"/>
    <property type="match status" value="1"/>
</dbReference>
<keyword evidence="1" id="KW-0489">Methyltransferase</keyword>
<protein>
    <submittedName>
        <fullName evidence="1">S-adenosyl-L-methionine-dependent methyltransferase</fullName>
    </submittedName>
</protein>
<proteinExistence type="predicted"/>
<name>A0A6G1I5W8_9PEZI</name>
<dbReference type="CDD" id="cd02440">
    <property type="entry name" value="AdoMet_MTases"/>
    <property type="match status" value="1"/>
</dbReference>
<keyword evidence="2" id="KW-1185">Reference proteome</keyword>
<dbReference type="PANTHER" id="PTHR45036:SF1">
    <property type="entry name" value="METHYLTRANSFERASE LIKE 7A"/>
    <property type="match status" value="1"/>
</dbReference>
<sequence>MAPTTEPPPTLGERIASYVGPFTLLATGFYYFATTAVTSPVLALTQPTTFKHKAFARLWSKYGTAMSLDLPGPTVALLSTVSGTVLDLGPGSGALMHYFDASKVKSMYGAEPAVDMHPLLRSNATAAGFDGKYEVLNAGAEKETLIPALGMAGLLRRGGGGVFDEIVCVRVLCGVPHLEDTVKGLHELLKPGGRLVVCEHVKNSWPRGGGFVGAMLQRLYTLLGWPVWMAGCSLNRDTEAVLRKVGGKDGWEKIDLQTVGAWKTVPFIVGTLVKKA</sequence>
<dbReference type="OrthoDB" id="540004at2759"/>
<accession>A0A6G1I5W8</accession>
<dbReference type="InterPro" id="IPR029063">
    <property type="entry name" value="SAM-dependent_MTases_sf"/>
</dbReference>
<reference evidence="1" key="1">
    <citation type="journal article" date="2020" name="Stud. Mycol.">
        <title>101 Dothideomycetes genomes: a test case for predicting lifestyles and emergence of pathogens.</title>
        <authorList>
            <person name="Haridas S."/>
            <person name="Albert R."/>
            <person name="Binder M."/>
            <person name="Bloem J."/>
            <person name="Labutti K."/>
            <person name="Salamov A."/>
            <person name="Andreopoulos B."/>
            <person name="Baker S."/>
            <person name="Barry K."/>
            <person name="Bills G."/>
            <person name="Bluhm B."/>
            <person name="Cannon C."/>
            <person name="Castanera R."/>
            <person name="Culley D."/>
            <person name="Daum C."/>
            <person name="Ezra D."/>
            <person name="Gonzalez J."/>
            <person name="Henrissat B."/>
            <person name="Kuo A."/>
            <person name="Liang C."/>
            <person name="Lipzen A."/>
            <person name="Lutzoni F."/>
            <person name="Magnuson J."/>
            <person name="Mondo S."/>
            <person name="Nolan M."/>
            <person name="Ohm R."/>
            <person name="Pangilinan J."/>
            <person name="Park H.-J."/>
            <person name="Ramirez L."/>
            <person name="Alfaro M."/>
            <person name="Sun H."/>
            <person name="Tritt A."/>
            <person name="Yoshinaga Y."/>
            <person name="Zwiers L.-H."/>
            <person name="Turgeon B."/>
            <person name="Goodwin S."/>
            <person name="Spatafora J."/>
            <person name="Crous P."/>
            <person name="Grigoriev I."/>
        </authorList>
    </citation>
    <scope>NUCLEOTIDE SEQUENCE</scope>
    <source>
        <strain evidence="1">CBS 262.69</strain>
    </source>
</reference>
<dbReference type="Gene3D" id="3.40.50.150">
    <property type="entry name" value="Vaccinia Virus protein VP39"/>
    <property type="match status" value="1"/>
</dbReference>
<dbReference type="PANTHER" id="PTHR45036">
    <property type="entry name" value="METHYLTRANSFERASE LIKE 7B"/>
    <property type="match status" value="1"/>
</dbReference>
<evidence type="ECO:0000313" key="2">
    <source>
        <dbReference type="Proteomes" id="UP000799640"/>
    </source>
</evidence>
<dbReference type="InterPro" id="IPR052356">
    <property type="entry name" value="Thiol_S-MT"/>
</dbReference>
<dbReference type="GO" id="GO:0032259">
    <property type="term" value="P:methylation"/>
    <property type="evidence" value="ECO:0007669"/>
    <property type="project" value="UniProtKB-KW"/>
</dbReference>
<dbReference type="EMBL" id="ML996689">
    <property type="protein sequence ID" value="KAF2403581.1"/>
    <property type="molecule type" value="Genomic_DNA"/>
</dbReference>
<evidence type="ECO:0000313" key="1">
    <source>
        <dbReference type="EMBL" id="KAF2403581.1"/>
    </source>
</evidence>
<dbReference type="AlphaFoldDB" id="A0A6G1I5W8"/>
<dbReference type="Proteomes" id="UP000799640">
    <property type="component" value="Unassembled WGS sequence"/>
</dbReference>
<gene>
    <name evidence="1" type="ORF">EJ06DRAFT_527190</name>
</gene>
<keyword evidence="1" id="KW-0808">Transferase</keyword>
<organism evidence="1 2">
    <name type="scientific">Trichodelitschia bisporula</name>
    <dbReference type="NCBI Taxonomy" id="703511"/>
    <lineage>
        <taxon>Eukaryota</taxon>
        <taxon>Fungi</taxon>
        <taxon>Dikarya</taxon>
        <taxon>Ascomycota</taxon>
        <taxon>Pezizomycotina</taxon>
        <taxon>Dothideomycetes</taxon>
        <taxon>Dothideomycetes incertae sedis</taxon>
        <taxon>Phaeotrichales</taxon>
        <taxon>Phaeotrichaceae</taxon>
        <taxon>Trichodelitschia</taxon>
    </lineage>
</organism>